<evidence type="ECO:0000313" key="5">
    <source>
        <dbReference type="EMBL" id="OGN33593.1"/>
    </source>
</evidence>
<dbReference type="Pfam" id="PF13181">
    <property type="entry name" value="TPR_8"/>
    <property type="match status" value="2"/>
</dbReference>
<reference evidence="5 6" key="1">
    <citation type="journal article" date="2016" name="Nat. Commun.">
        <title>Thousands of microbial genomes shed light on interconnected biogeochemical processes in an aquifer system.</title>
        <authorList>
            <person name="Anantharaman K."/>
            <person name="Brown C.T."/>
            <person name="Hug L.A."/>
            <person name="Sharon I."/>
            <person name="Castelle C.J."/>
            <person name="Probst A.J."/>
            <person name="Thomas B.C."/>
            <person name="Singh A."/>
            <person name="Wilkins M.J."/>
            <person name="Karaoz U."/>
            <person name="Brodie E.L."/>
            <person name="Williams K.H."/>
            <person name="Hubbard S.S."/>
            <person name="Banfield J.F."/>
        </authorList>
    </citation>
    <scope>NUCLEOTIDE SEQUENCE [LARGE SCALE GENOMIC DNA]</scope>
</reference>
<dbReference type="Gene3D" id="1.25.40.10">
    <property type="entry name" value="Tetratricopeptide repeat domain"/>
    <property type="match status" value="1"/>
</dbReference>
<feature type="transmembrane region" description="Helical" evidence="4">
    <location>
        <begin position="180"/>
        <end position="208"/>
    </location>
</feature>
<evidence type="ECO:0000256" key="2">
    <source>
        <dbReference type="ARBA" id="ARBA00022803"/>
    </source>
</evidence>
<dbReference type="Pfam" id="PF13414">
    <property type="entry name" value="TPR_11"/>
    <property type="match status" value="1"/>
</dbReference>
<organism evidence="5 6">
    <name type="scientific">Candidatus Yanofskybacteria bacterium RIFCSPLOWO2_12_FULL_43_11b</name>
    <dbReference type="NCBI Taxonomy" id="1802710"/>
    <lineage>
        <taxon>Bacteria</taxon>
        <taxon>Candidatus Yanofskyibacteriota</taxon>
    </lineage>
</organism>
<feature type="transmembrane region" description="Helical" evidence="4">
    <location>
        <begin position="332"/>
        <end position="355"/>
    </location>
</feature>
<proteinExistence type="predicted"/>
<keyword evidence="4" id="KW-0812">Transmembrane</keyword>
<gene>
    <name evidence="5" type="ORF">A3G51_02855</name>
</gene>
<evidence type="ECO:0000256" key="3">
    <source>
        <dbReference type="PROSITE-ProRule" id="PRU00339"/>
    </source>
</evidence>
<feature type="transmembrane region" description="Helical" evidence="4">
    <location>
        <begin position="268"/>
        <end position="288"/>
    </location>
</feature>
<dbReference type="InterPro" id="IPR011990">
    <property type="entry name" value="TPR-like_helical_dom_sf"/>
</dbReference>
<feature type="transmembrane region" description="Helical" evidence="4">
    <location>
        <begin position="12"/>
        <end position="29"/>
    </location>
</feature>
<feature type="repeat" description="TPR" evidence="3">
    <location>
        <begin position="470"/>
        <end position="503"/>
    </location>
</feature>
<feature type="transmembrane region" description="Helical" evidence="4">
    <location>
        <begin position="361"/>
        <end position="378"/>
    </location>
</feature>
<dbReference type="PROSITE" id="PS50005">
    <property type="entry name" value="TPR"/>
    <property type="match status" value="2"/>
</dbReference>
<dbReference type="SUPFAM" id="SSF48452">
    <property type="entry name" value="TPR-like"/>
    <property type="match status" value="1"/>
</dbReference>
<dbReference type="InterPro" id="IPR052346">
    <property type="entry name" value="O-mannosyl-transferase_TMTC"/>
</dbReference>
<dbReference type="InterPro" id="IPR019734">
    <property type="entry name" value="TPR_rpt"/>
</dbReference>
<dbReference type="PANTHER" id="PTHR44227:SF3">
    <property type="entry name" value="PROTEIN O-MANNOSYL-TRANSFERASE TMTC4"/>
    <property type="match status" value="1"/>
</dbReference>
<dbReference type="AlphaFoldDB" id="A0A1F8H7L3"/>
<keyword evidence="4" id="KW-1133">Transmembrane helix</keyword>
<feature type="transmembrane region" description="Helical" evidence="4">
    <location>
        <begin position="123"/>
        <end position="145"/>
    </location>
</feature>
<feature type="transmembrane region" description="Helical" evidence="4">
    <location>
        <begin position="94"/>
        <end position="116"/>
    </location>
</feature>
<dbReference type="Proteomes" id="UP000177745">
    <property type="component" value="Unassembled WGS sequence"/>
</dbReference>
<keyword evidence="1" id="KW-0677">Repeat</keyword>
<dbReference type="PROSITE" id="PS50293">
    <property type="entry name" value="TPR_REGION"/>
    <property type="match status" value="1"/>
</dbReference>
<evidence type="ECO:0000256" key="1">
    <source>
        <dbReference type="ARBA" id="ARBA00022737"/>
    </source>
</evidence>
<evidence type="ECO:0000256" key="4">
    <source>
        <dbReference type="SAM" id="Phobius"/>
    </source>
</evidence>
<feature type="repeat" description="TPR" evidence="3">
    <location>
        <begin position="504"/>
        <end position="537"/>
    </location>
</feature>
<dbReference type="EMBL" id="MGKY01000015">
    <property type="protein sequence ID" value="OGN33593.1"/>
    <property type="molecule type" value="Genomic_DNA"/>
</dbReference>
<keyword evidence="2 3" id="KW-0802">TPR repeat</keyword>
<dbReference type="PANTHER" id="PTHR44227">
    <property type="match status" value="1"/>
</dbReference>
<feature type="transmembrane region" description="Helical" evidence="4">
    <location>
        <begin position="390"/>
        <end position="409"/>
    </location>
</feature>
<sequence>MHNLGFKKETWLPIAILIITGSFIYSFNLNNQLFWDDNDWIINNNFVHAISWDNIKFWLTHNTLAGVGLKSNYYRPFLFFTFAANYMAAGIKPLAYHLTSNFIHIFNGILIFWLVREVFKRRLLAFLVSILFLVHPLQTEAITYISGRGDALVAMFMLLALVLFHRAETKNEGWGEKNKILSLICLVLGLLSRETGIIFPFLALALYVSFISKDRFIASIKRGLMITWPYFAAVIVYGILRLTVLNFQNTLNFYAAPNPYSENLHIRLFSFLPILWSYVKLLIIPMGLHMERSAIVYTSLFQWPVWPVFLGLIGLLAWLRHLYKNQATAFRIWFLGVALFFIPLGPVSGIAPINALIYEHWLYLPMVGFWLVFSFYLIKLFDYFKTKRLLIAHYSLLMGLVVYLFFFSYQSIQRNLLWGDPLAFYLDILKYEPDSVRINNNIGNTYYNRKDLENAEKYYRIAASEEDIFAEPHFNLGSILQSRGDIYGAIKEFEKAIEINPDFFYPYQNLAVIYAQQGNLAKAIENIEKLKMLIPDNPRVYYNSALIYIAINNKKKALEDVNLGLQYSQQDSTMGKLLEELSLKLLK</sequence>
<protein>
    <submittedName>
        <fullName evidence="5">Uncharacterized protein</fullName>
    </submittedName>
</protein>
<accession>A0A1F8H7L3</accession>
<dbReference type="SMART" id="SM00028">
    <property type="entry name" value="TPR"/>
    <property type="match status" value="4"/>
</dbReference>
<evidence type="ECO:0000313" key="6">
    <source>
        <dbReference type="Proteomes" id="UP000177745"/>
    </source>
</evidence>
<comment type="caution">
    <text evidence="5">The sequence shown here is derived from an EMBL/GenBank/DDBJ whole genome shotgun (WGS) entry which is preliminary data.</text>
</comment>
<keyword evidence="4" id="KW-0472">Membrane</keyword>
<name>A0A1F8H7L3_9BACT</name>
<feature type="transmembrane region" description="Helical" evidence="4">
    <location>
        <begin position="300"/>
        <end position="320"/>
    </location>
</feature>
<feature type="transmembrane region" description="Helical" evidence="4">
    <location>
        <begin position="228"/>
        <end position="247"/>
    </location>
</feature>
<feature type="transmembrane region" description="Helical" evidence="4">
    <location>
        <begin position="151"/>
        <end position="168"/>
    </location>
</feature>